<dbReference type="EMBL" id="DVAB01000023">
    <property type="protein sequence ID" value="HIK00416.1"/>
    <property type="molecule type" value="Genomic_DNA"/>
</dbReference>
<keyword evidence="9" id="KW-1185">Reference proteome</keyword>
<dbReference type="Pfam" id="PF00696">
    <property type="entry name" value="AA_kinase"/>
    <property type="match status" value="1"/>
</dbReference>
<sequence>MKKIVIALGGNALVKTGQRGTYNEMLQNLKAPIKQIARLSKKYSVVITHGNGPQVGNILLQQEATGLVPKMPLQLLVAETQGQIGYMIESTLDQELMNLGISEKKLFLTVLTYVKVNKNDPAFKNPTKPIGPYFKNKIKNWRMIKTPRGWRRVVASPRPITIYQKREIRKLVDSGFIVIACGGGGIPVVKEGKNLHGVEAVIDKDLASAKLAQEIKADILLIATDVENVFINFGKKNQMALKKLTMSKAKQYIDEGQFAQGSMLPKIQAAINFSKFRGKRAMICSINKIIPALEGRAGTQIVRG</sequence>
<proteinExistence type="inferred from homology"/>
<evidence type="ECO:0000256" key="2">
    <source>
        <dbReference type="ARBA" id="ARBA00020752"/>
    </source>
</evidence>
<feature type="domain" description="Aspartate/glutamate/uridylate kinase" evidence="7">
    <location>
        <begin position="2"/>
        <end position="284"/>
    </location>
</feature>
<evidence type="ECO:0000313" key="8">
    <source>
        <dbReference type="EMBL" id="HIK00416.1"/>
    </source>
</evidence>
<comment type="similarity">
    <text evidence="1 6">Belongs to the carbamate kinase family.</text>
</comment>
<dbReference type="InterPro" id="IPR001048">
    <property type="entry name" value="Asp/Glu/Uridylate_kinase"/>
</dbReference>
<evidence type="ECO:0000313" key="9">
    <source>
        <dbReference type="Proteomes" id="UP000646946"/>
    </source>
</evidence>
<dbReference type="GO" id="GO:0005829">
    <property type="term" value="C:cytosol"/>
    <property type="evidence" value="ECO:0007669"/>
    <property type="project" value="TreeGrafter"/>
</dbReference>
<dbReference type="InterPro" id="IPR003964">
    <property type="entry name" value="Carb_kinase"/>
</dbReference>
<dbReference type="InterPro" id="IPR036393">
    <property type="entry name" value="AceGlu_kinase-like_sf"/>
</dbReference>
<evidence type="ECO:0000256" key="3">
    <source>
        <dbReference type="ARBA" id="ARBA00022679"/>
    </source>
</evidence>
<dbReference type="GO" id="GO:0019546">
    <property type="term" value="P:L-arginine deiminase pathway"/>
    <property type="evidence" value="ECO:0007669"/>
    <property type="project" value="TreeGrafter"/>
</dbReference>
<evidence type="ECO:0000256" key="6">
    <source>
        <dbReference type="PIRNR" id="PIRNR000723"/>
    </source>
</evidence>
<dbReference type="PIRSF" id="PIRSF000723">
    <property type="entry name" value="Carbamate_kin"/>
    <property type="match status" value="1"/>
</dbReference>
<dbReference type="CDD" id="cd04235">
    <property type="entry name" value="AAK_CK"/>
    <property type="match status" value="1"/>
</dbReference>
<dbReference type="PANTHER" id="PTHR30409:SF1">
    <property type="entry name" value="CARBAMATE KINASE-RELATED"/>
    <property type="match status" value="1"/>
</dbReference>
<evidence type="ECO:0000256" key="1">
    <source>
        <dbReference type="ARBA" id="ARBA00011066"/>
    </source>
</evidence>
<evidence type="ECO:0000259" key="7">
    <source>
        <dbReference type="Pfam" id="PF00696"/>
    </source>
</evidence>
<dbReference type="AlphaFoldDB" id="A0A832V1L9"/>
<keyword evidence="3 6" id="KW-0808">Transferase</keyword>
<name>A0A832V1L9_9ARCH</name>
<evidence type="ECO:0000256" key="4">
    <source>
        <dbReference type="ARBA" id="ARBA00022777"/>
    </source>
</evidence>
<accession>A0A832V1L9</accession>
<protein>
    <recommendedName>
        <fullName evidence="2 5">Carbamate kinase</fullName>
    </recommendedName>
</protein>
<dbReference type="FunFam" id="3.40.1160.10:FF:000007">
    <property type="entry name" value="Carbamate kinase"/>
    <property type="match status" value="1"/>
</dbReference>
<dbReference type="PANTHER" id="PTHR30409">
    <property type="entry name" value="CARBAMATE KINASE"/>
    <property type="match status" value="1"/>
</dbReference>
<organism evidence="8 9">
    <name type="scientific">Candidatus Naiadarchaeum limnaeum</name>
    <dbReference type="NCBI Taxonomy" id="2756139"/>
    <lineage>
        <taxon>Archaea</taxon>
        <taxon>Candidatus Undinarchaeota</taxon>
        <taxon>Candidatus Undinarchaeia</taxon>
        <taxon>Candidatus Naiadarchaeales</taxon>
        <taxon>Candidatus Naiadarchaeaceae</taxon>
        <taxon>Candidatus Naiadarchaeum</taxon>
    </lineage>
</organism>
<dbReference type="SUPFAM" id="SSF53633">
    <property type="entry name" value="Carbamate kinase-like"/>
    <property type="match status" value="1"/>
</dbReference>
<gene>
    <name evidence="8" type="primary">arcC</name>
    <name evidence="8" type="ORF">H1016_02640</name>
</gene>
<comment type="caution">
    <text evidence="8">The sequence shown here is derived from an EMBL/GenBank/DDBJ whole genome shotgun (WGS) entry which is preliminary data.</text>
</comment>
<dbReference type="GO" id="GO:0008804">
    <property type="term" value="F:carbamate kinase activity"/>
    <property type="evidence" value="ECO:0007669"/>
    <property type="project" value="UniProtKB-UniRule"/>
</dbReference>
<dbReference type="NCBIfam" id="NF009007">
    <property type="entry name" value="PRK12352.1"/>
    <property type="match status" value="1"/>
</dbReference>
<dbReference type="PRINTS" id="PR01469">
    <property type="entry name" value="CARBMTKINASE"/>
</dbReference>
<dbReference type="Gene3D" id="3.40.1160.10">
    <property type="entry name" value="Acetylglutamate kinase-like"/>
    <property type="match status" value="1"/>
</dbReference>
<reference evidence="8 9" key="1">
    <citation type="journal article" name="Nat. Commun.">
        <title>Undinarchaeota illuminate DPANN phylogeny and the impact of gene transfer on archaeal evolution.</title>
        <authorList>
            <person name="Dombrowski N."/>
            <person name="Williams T.A."/>
            <person name="Sun J."/>
            <person name="Woodcroft B.J."/>
            <person name="Lee J.H."/>
            <person name="Minh B.Q."/>
            <person name="Rinke C."/>
            <person name="Spang A."/>
        </authorList>
    </citation>
    <scope>NUCLEOTIDE SEQUENCE [LARGE SCALE GENOMIC DNA]</scope>
    <source>
        <strain evidence="8">MAG_bin1129</strain>
    </source>
</reference>
<keyword evidence="4 6" id="KW-0418">Kinase</keyword>
<evidence type="ECO:0000256" key="5">
    <source>
        <dbReference type="NCBIfam" id="TIGR00746"/>
    </source>
</evidence>
<dbReference type="Proteomes" id="UP000646946">
    <property type="component" value="Unassembled WGS sequence"/>
</dbReference>
<dbReference type="NCBIfam" id="TIGR00746">
    <property type="entry name" value="arcC"/>
    <property type="match status" value="1"/>
</dbReference>